<dbReference type="PROSITE" id="PS51196">
    <property type="entry name" value="SECA_MOTOR_DEAD"/>
    <property type="match status" value="1"/>
</dbReference>
<evidence type="ECO:0000256" key="2">
    <source>
        <dbReference type="ARBA" id="ARBA00007650"/>
    </source>
</evidence>
<comment type="similarity">
    <text evidence="2 11">Belongs to the SecA family.</text>
</comment>
<dbReference type="NCBIfam" id="TIGR00963">
    <property type="entry name" value="secA"/>
    <property type="match status" value="1"/>
</dbReference>
<evidence type="ECO:0000256" key="5">
    <source>
        <dbReference type="ARBA" id="ARBA00022840"/>
    </source>
</evidence>
<evidence type="ECO:0000313" key="16">
    <source>
        <dbReference type="Proteomes" id="UP001472866"/>
    </source>
</evidence>
<dbReference type="GO" id="GO:0006886">
    <property type="term" value="P:intracellular protein transport"/>
    <property type="evidence" value="ECO:0007669"/>
    <property type="project" value="InterPro"/>
</dbReference>
<dbReference type="InterPro" id="IPR014001">
    <property type="entry name" value="Helicase_ATP-bd"/>
</dbReference>
<sequence>MEAAAASRRSLLGRVLGPGRGPARFRTRPRLAARVGHREGSDLSDAAASAGPSTSSSPSPGPSPPARATEREGGVPLWRRIFRRRGDLKRLWSTVGAINEIGEGLRLASNEELREKTNEFRIRIAQGESLDSILPEAFAVVREASDRVLGLRHFDVQLLGGMVLHNGEIAEMQTGEGKTLVSTLPAYLNALTGKGVQVVTVNDYLARRDADWMGQLHRFLGLTVEVVQSSSTQSQRKRAYDADITYVTNSELGFDYLRDNMVLDASELVMRSELNFAIIDEVDSVLIDEGRNPLLISYQPEREGGSYHEASRIAAAMRAGLDYESDAKEKTVELTEDGMMAVEELLGSRGMWEGGSEWGRYVLDALKAKEHFVRDVHYIVRDGQVQIIDEFTGRVKPRSRWSDGIHQAVEAKEGLEVQGDQLVAASITYQCFFKMYGKLSGMTGTAATESEEFWETYKLRVVPIPTNRTCVRTDAPSLIYPTDGSKWEGVVGEVAERHDRGQPVLVGTTSVGHSELLSRWLSGVGIRHTLLNAKPANAAQEAEIISQAGRLGAVTISTNMAGRGTDILLGGNPLEAVRVVLLQNLCQALTKAEGGPDYGRLAEIVDVEFPPECLGLAARARASALTECADPLSLEEVEQLVLEFCGFARGLLTGRGSAGGHLKGMLESRDYGALEDALAAEDDLPGSELVPDAARRKFATAAAFLYAHCAATCDREGEVVRSLGGLHVIGTQLHDSRRIDNQLRGRAGRQGDPGSTIFVLSLQDDLLKIHGGDRTASLMTSILDEQTGVTSRLLDQQLLTLQRSVEEWYAGIRKQVYKYDQFLDIQRAQIYGLRRNVLTSSANELLDLIFTYIRAEVGEAVSSRCDGPPGRWDLDAACAAAEEALGRPGLVLPRGFAAGLRADLNSGAWKRPRERSFPASSAFLFAYRAAGSPQEPGRWGPELSFVVNEVAGAAVSEYLSALRRSATPSNGVSRILDDRRYSILELVDDRWQRHLKHMSSLRNSVSLRVFGQLDPLEEYKVDSARALLSLVSSVRRDIVRSLFEGLEESDN</sequence>
<dbReference type="HAMAP" id="MF_01382">
    <property type="entry name" value="SecA"/>
    <property type="match status" value="1"/>
</dbReference>
<keyword evidence="3 11" id="KW-0813">Transport</keyword>
<feature type="compositionally biased region" description="Low complexity" evidence="12">
    <location>
        <begin position="1"/>
        <end position="22"/>
    </location>
</feature>
<accession>A0AAX4P5N0</accession>
<dbReference type="InterPro" id="IPR000185">
    <property type="entry name" value="SecA"/>
</dbReference>
<dbReference type="InterPro" id="IPR011115">
    <property type="entry name" value="SecA_DEAD"/>
</dbReference>
<evidence type="ECO:0000256" key="12">
    <source>
        <dbReference type="SAM" id="MobiDB-lite"/>
    </source>
</evidence>
<dbReference type="PRINTS" id="PR00906">
    <property type="entry name" value="SECA"/>
</dbReference>
<evidence type="ECO:0000256" key="1">
    <source>
        <dbReference type="ARBA" id="ARBA00004170"/>
    </source>
</evidence>
<dbReference type="PROSITE" id="PS51192">
    <property type="entry name" value="HELICASE_ATP_BIND_1"/>
    <property type="match status" value="1"/>
</dbReference>
<feature type="domain" description="Helicase ATP-binding" evidence="13">
    <location>
        <begin position="159"/>
        <end position="297"/>
    </location>
</feature>
<evidence type="ECO:0000259" key="13">
    <source>
        <dbReference type="PROSITE" id="PS51192"/>
    </source>
</evidence>
<keyword evidence="5 11" id="KW-0067">ATP-binding</keyword>
<comment type="catalytic activity">
    <reaction evidence="10">
        <text>ATP + H2O + chloroplast-proteinSide 1 = ADP + phosphate + chloroplast-proteinSide 2.</text>
        <dbReference type="EC" id="7.4.2.4"/>
    </reaction>
</comment>
<dbReference type="GO" id="GO:0005524">
    <property type="term" value="F:ATP binding"/>
    <property type="evidence" value="ECO:0007669"/>
    <property type="project" value="UniProtKB-KW"/>
</dbReference>
<protein>
    <recommendedName>
        <fullName evidence="11">Protein translocase subunit SecA</fullName>
    </recommendedName>
</protein>
<reference evidence="15 16" key="1">
    <citation type="submission" date="2024-03" db="EMBL/GenBank/DDBJ databases">
        <title>Complete genome sequence of the green alga Chloropicon roscoffensis RCC1871.</title>
        <authorList>
            <person name="Lemieux C."/>
            <person name="Pombert J.-F."/>
            <person name="Otis C."/>
            <person name="Turmel M."/>
        </authorList>
    </citation>
    <scope>NUCLEOTIDE SEQUENCE [LARGE SCALE GENOMIC DNA]</scope>
    <source>
        <strain evidence="15 16">RCC1871</strain>
    </source>
</reference>
<dbReference type="Pfam" id="PF07516">
    <property type="entry name" value="SecA_SW"/>
    <property type="match status" value="1"/>
</dbReference>
<dbReference type="InterPro" id="IPR020937">
    <property type="entry name" value="SecA_CS"/>
</dbReference>
<evidence type="ECO:0000256" key="4">
    <source>
        <dbReference type="ARBA" id="ARBA00022741"/>
    </source>
</evidence>
<proteinExistence type="inferred from homology"/>
<dbReference type="InterPro" id="IPR011130">
    <property type="entry name" value="SecA_preprotein_X-link_dom"/>
</dbReference>
<evidence type="ECO:0000256" key="9">
    <source>
        <dbReference type="ARBA" id="ARBA00023136"/>
    </source>
</evidence>
<dbReference type="PANTHER" id="PTHR30612:SF11">
    <property type="entry name" value="PROTEIN TRANSLOCASE SUBUNIT SECA2, CHLOROPLASTIC"/>
    <property type="match status" value="1"/>
</dbReference>
<dbReference type="Pfam" id="PF07517">
    <property type="entry name" value="SecA_DEAD"/>
    <property type="match status" value="1"/>
</dbReference>
<dbReference type="InterPro" id="IPR036266">
    <property type="entry name" value="SecA_Wing/Scaffold_sf"/>
</dbReference>
<feature type="region of interest" description="Disordered" evidence="12">
    <location>
        <begin position="1"/>
        <end position="72"/>
    </location>
</feature>
<gene>
    <name evidence="15" type="ORF">HKI87_04g28700</name>
</gene>
<dbReference type="InterPro" id="IPR036670">
    <property type="entry name" value="SecA_X-link_sf"/>
</dbReference>
<keyword evidence="6 11" id="KW-0653">Protein transport</keyword>
<dbReference type="SUPFAM" id="SSF52540">
    <property type="entry name" value="P-loop containing nucleoside triphosphate hydrolases"/>
    <property type="match status" value="2"/>
</dbReference>
<keyword evidence="9" id="KW-0472">Membrane</keyword>
<keyword evidence="7" id="KW-1278">Translocase</keyword>
<dbReference type="SUPFAM" id="SSF81886">
    <property type="entry name" value="Helical scaffold and wing domains of SecA"/>
    <property type="match status" value="2"/>
</dbReference>
<dbReference type="GO" id="GO:0017038">
    <property type="term" value="P:protein import"/>
    <property type="evidence" value="ECO:0007669"/>
    <property type="project" value="InterPro"/>
</dbReference>
<dbReference type="Gene3D" id="3.90.1440.10">
    <property type="entry name" value="SecA, preprotein cross-linking domain"/>
    <property type="match status" value="1"/>
</dbReference>
<keyword evidence="4 11" id="KW-0547">Nucleotide-binding</keyword>
<evidence type="ECO:0000313" key="15">
    <source>
        <dbReference type="EMBL" id="WZN61335.1"/>
    </source>
</evidence>
<organism evidence="15 16">
    <name type="scientific">Chloropicon roscoffensis</name>
    <dbReference type="NCBI Taxonomy" id="1461544"/>
    <lineage>
        <taxon>Eukaryota</taxon>
        <taxon>Viridiplantae</taxon>
        <taxon>Chlorophyta</taxon>
        <taxon>Chloropicophyceae</taxon>
        <taxon>Chloropicales</taxon>
        <taxon>Chloropicaceae</taxon>
        <taxon>Chloropicon</taxon>
    </lineage>
</organism>
<dbReference type="PANTHER" id="PTHR30612">
    <property type="entry name" value="SECA INNER MEMBRANE COMPONENT OF SEC PROTEIN SECRETION SYSTEM"/>
    <property type="match status" value="1"/>
</dbReference>
<name>A0AAX4P5N0_9CHLO</name>
<evidence type="ECO:0000256" key="11">
    <source>
        <dbReference type="RuleBase" id="RU003874"/>
    </source>
</evidence>
<dbReference type="Proteomes" id="UP001472866">
    <property type="component" value="Chromosome 04"/>
</dbReference>
<dbReference type="SMART" id="SM00958">
    <property type="entry name" value="SecA_PP_bind"/>
    <property type="match status" value="1"/>
</dbReference>
<dbReference type="Gene3D" id="3.40.50.300">
    <property type="entry name" value="P-loop containing nucleotide triphosphate hydrolases"/>
    <property type="match status" value="2"/>
</dbReference>
<dbReference type="GO" id="GO:0009941">
    <property type="term" value="C:chloroplast envelope"/>
    <property type="evidence" value="ECO:0007669"/>
    <property type="project" value="TreeGrafter"/>
</dbReference>
<dbReference type="EMBL" id="CP151504">
    <property type="protein sequence ID" value="WZN61335.1"/>
    <property type="molecule type" value="Genomic_DNA"/>
</dbReference>
<evidence type="ECO:0000256" key="3">
    <source>
        <dbReference type="ARBA" id="ARBA00022448"/>
    </source>
</evidence>
<feature type="compositionally biased region" description="Low complexity" evidence="12">
    <location>
        <begin position="43"/>
        <end position="58"/>
    </location>
</feature>
<evidence type="ECO:0000256" key="10">
    <source>
        <dbReference type="ARBA" id="ARBA00034043"/>
    </source>
</evidence>
<evidence type="ECO:0000256" key="7">
    <source>
        <dbReference type="ARBA" id="ARBA00022967"/>
    </source>
</evidence>
<dbReference type="InterPro" id="IPR027417">
    <property type="entry name" value="P-loop_NTPase"/>
</dbReference>
<dbReference type="GO" id="GO:0006605">
    <property type="term" value="P:protein targeting"/>
    <property type="evidence" value="ECO:0007669"/>
    <property type="project" value="InterPro"/>
</dbReference>
<dbReference type="InterPro" id="IPR014018">
    <property type="entry name" value="SecA_motor_DEAD"/>
</dbReference>
<dbReference type="SUPFAM" id="SSF81767">
    <property type="entry name" value="Pre-protein crosslinking domain of SecA"/>
    <property type="match status" value="1"/>
</dbReference>
<keyword evidence="8 11" id="KW-0811">Translocation</keyword>
<dbReference type="PROSITE" id="PS01312">
    <property type="entry name" value="SECA"/>
    <property type="match status" value="1"/>
</dbReference>
<dbReference type="GO" id="GO:0016464">
    <property type="term" value="F:chloroplast protein-transporting ATPase activity"/>
    <property type="evidence" value="ECO:0007669"/>
    <property type="project" value="UniProtKB-EC"/>
</dbReference>
<keyword evidence="16" id="KW-1185">Reference proteome</keyword>
<dbReference type="InterPro" id="IPR011116">
    <property type="entry name" value="SecA_Wing/Scaffold"/>
</dbReference>
<evidence type="ECO:0000259" key="14">
    <source>
        <dbReference type="PROSITE" id="PS51196"/>
    </source>
</evidence>
<dbReference type="Pfam" id="PF01043">
    <property type="entry name" value="SecA_PP_bind"/>
    <property type="match status" value="1"/>
</dbReference>
<comment type="subcellular location">
    <subcellularLocation>
        <location evidence="1">Membrane</location>
        <topology evidence="1">Peripheral membrane protein</topology>
    </subcellularLocation>
</comment>
<dbReference type="GO" id="GO:0016020">
    <property type="term" value="C:membrane"/>
    <property type="evidence" value="ECO:0007669"/>
    <property type="project" value="UniProtKB-SubCell"/>
</dbReference>
<feature type="domain" description="SecA family profile" evidence="14">
    <location>
        <begin position="73"/>
        <end position="791"/>
    </location>
</feature>
<dbReference type="InterPro" id="IPR044722">
    <property type="entry name" value="SecA_SF2_C"/>
</dbReference>
<dbReference type="CDD" id="cd17928">
    <property type="entry name" value="DEXDc_SecA"/>
    <property type="match status" value="1"/>
</dbReference>
<dbReference type="SMART" id="SM00957">
    <property type="entry name" value="SecA_DEAD"/>
    <property type="match status" value="1"/>
</dbReference>
<evidence type="ECO:0000256" key="6">
    <source>
        <dbReference type="ARBA" id="ARBA00022927"/>
    </source>
</evidence>
<dbReference type="FunFam" id="3.90.1440.10:FF:000003">
    <property type="entry name" value="Preprotein translocase SecA subunit"/>
    <property type="match status" value="1"/>
</dbReference>
<dbReference type="Pfam" id="PF21090">
    <property type="entry name" value="P-loop_SecA"/>
    <property type="match status" value="1"/>
</dbReference>
<dbReference type="AlphaFoldDB" id="A0AAX4P5N0"/>
<evidence type="ECO:0000256" key="8">
    <source>
        <dbReference type="ARBA" id="ARBA00023010"/>
    </source>
</evidence>
<dbReference type="Gene3D" id="1.10.3060.10">
    <property type="entry name" value="Helical scaffold and wing domains of SecA"/>
    <property type="match status" value="2"/>
</dbReference>